<protein>
    <submittedName>
        <fullName evidence="1">Uncharacterized protein</fullName>
    </submittedName>
</protein>
<organism evidence="1">
    <name type="scientific">Micrurus carvalhoi</name>
    <dbReference type="NCBI Taxonomy" id="3147026"/>
    <lineage>
        <taxon>Eukaryota</taxon>
        <taxon>Metazoa</taxon>
        <taxon>Chordata</taxon>
        <taxon>Craniata</taxon>
        <taxon>Vertebrata</taxon>
        <taxon>Euteleostomi</taxon>
        <taxon>Lepidosauria</taxon>
        <taxon>Squamata</taxon>
        <taxon>Bifurcata</taxon>
        <taxon>Unidentata</taxon>
        <taxon>Episquamata</taxon>
        <taxon>Toxicofera</taxon>
        <taxon>Serpentes</taxon>
        <taxon>Colubroidea</taxon>
        <taxon>Elapidae</taxon>
        <taxon>Elapinae</taxon>
        <taxon>Micrurus</taxon>
    </lineage>
</organism>
<dbReference type="EMBL" id="IACI01013007">
    <property type="protein sequence ID" value="LAA19584.1"/>
    <property type="molecule type" value="Transcribed_RNA"/>
</dbReference>
<accession>A0A2H6N0M5</accession>
<evidence type="ECO:0000313" key="1">
    <source>
        <dbReference type="EMBL" id="LAA19584.1"/>
    </source>
</evidence>
<sequence length="113" mass="13362">MQYGVWEGLSYCKYAYITSPCRLLITEIRLSNIALYSRFREGTNAFLLTAFYFPIELSDKSEFCIRKRSTSMARELNHLCFIFQLSQELKIELIILLLLYVRVVSWSQKIDTQ</sequence>
<name>A0A2H6N0M5_9SAUR</name>
<dbReference type="AlphaFoldDB" id="A0A2H6N0M5"/>
<reference evidence="1" key="2">
    <citation type="submission" date="2017-12" db="EMBL/GenBank/DDBJ databases">
        <title>Coralsnake Venomics: Analyses of Venom Gland Transcriptomes and Proteomes of Six Brazilian Taxa.</title>
        <authorList>
            <person name="Aird S.D."/>
            <person name="Jorge da Silva N."/>
            <person name="Qiu L."/>
            <person name="Villar-Briones A."/>
            <person name="Aparecida-Saddi V."/>
            <person name="Campos-Telles M.P."/>
            <person name="Grau M."/>
            <person name="Mikheyev A.S."/>
        </authorList>
    </citation>
    <scope>NUCLEOTIDE SEQUENCE</scope>
    <source>
        <tissue evidence="1">Venom_gland</tissue>
    </source>
</reference>
<proteinExistence type="predicted"/>
<reference evidence="1" key="1">
    <citation type="submission" date="2017-07" db="EMBL/GenBank/DDBJ databases">
        <authorList>
            <person name="Mikheyev A."/>
            <person name="Grau M."/>
        </authorList>
    </citation>
    <scope>NUCLEOTIDE SEQUENCE</scope>
    <source>
        <tissue evidence="1">Venom_gland</tissue>
    </source>
</reference>